<dbReference type="GO" id="GO:0006313">
    <property type="term" value="P:DNA transposition"/>
    <property type="evidence" value="ECO:0007669"/>
    <property type="project" value="InterPro"/>
</dbReference>
<accession>A0A5C8KAI9</accession>
<organism evidence="1 2">
    <name type="scientific">Pontibacter qinzhouensis</name>
    <dbReference type="NCBI Taxonomy" id="2603253"/>
    <lineage>
        <taxon>Bacteria</taxon>
        <taxon>Pseudomonadati</taxon>
        <taxon>Bacteroidota</taxon>
        <taxon>Cytophagia</taxon>
        <taxon>Cytophagales</taxon>
        <taxon>Hymenobacteraceae</taxon>
        <taxon>Pontibacter</taxon>
    </lineage>
</organism>
<dbReference type="Pfam" id="PF01527">
    <property type="entry name" value="HTH_Tnp_1"/>
    <property type="match status" value="1"/>
</dbReference>
<proteinExistence type="predicted"/>
<dbReference type="AlphaFoldDB" id="A0A5C8KAI9"/>
<dbReference type="InterPro" id="IPR009057">
    <property type="entry name" value="Homeodomain-like_sf"/>
</dbReference>
<dbReference type="Gene3D" id="1.10.10.60">
    <property type="entry name" value="Homeodomain-like"/>
    <property type="match status" value="1"/>
</dbReference>
<reference evidence="1 2" key="1">
    <citation type="submission" date="2019-08" db="EMBL/GenBank/DDBJ databases">
        <authorList>
            <person name="Shi S."/>
        </authorList>
    </citation>
    <scope>NUCLEOTIDE SEQUENCE [LARGE SCALE GENOMIC DNA]</scope>
    <source>
        <strain evidence="1 2">GY10130</strain>
    </source>
</reference>
<evidence type="ECO:0000313" key="2">
    <source>
        <dbReference type="Proteomes" id="UP000321926"/>
    </source>
</evidence>
<keyword evidence="2" id="KW-1185">Reference proteome</keyword>
<dbReference type="OrthoDB" id="884299at2"/>
<name>A0A5C8KAI9_9BACT</name>
<comment type="caution">
    <text evidence="1">The sequence shown here is derived from an EMBL/GenBank/DDBJ whole genome shotgun (WGS) entry which is preliminary data.</text>
</comment>
<dbReference type="SUPFAM" id="SSF46689">
    <property type="entry name" value="Homeodomain-like"/>
    <property type="match status" value="1"/>
</dbReference>
<dbReference type="EMBL" id="VRTY01000013">
    <property type="protein sequence ID" value="TXK50275.1"/>
    <property type="molecule type" value="Genomic_DNA"/>
</dbReference>
<dbReference type="GO" id="GO:0004803">
    <property type="term" value="F:transposase activity"/>
    <property type="evidence" value="ECO:0007669"/>
    <property type="project" value="InterPro"/>
</dbReference>
<dbReference type="Proteomes" id="UP000321926">
    <property type="component" value="Unassembled WGS sequence"/>
</dbReference>
<dbReference type="GO" id="GO:0003677">
    <property type="term" value="F:DNA binding"/>
    <property type="evidence" value="ECO:0007669"/>
    <property type="project" value="InterPro"/>
</dbReference>
<dbReference type="InterPro" id="IPR002514">
    <property type="entry name" value="Transposase_8"/>
</dbReference>
<evidence type="ECO:0000313" key="1">
    <source>
        <dbReference type="EMBL" id="TXK50275.1"/>
    </source>
</evidence>
<sequence length="51" mass="5790">MERRIFDASFKRMAIDLSYAMGSVKEVAEELGIDPARLSKWRQKESSPSGN</sequence>
<gene>
    <name evidence="1" type="ORF">FVR03_05125</name>
</gene>
<protein>
    <submittedName>
        <fullName evidence="1">Transposase</fullName>
    </submittedName>
</protein>
<dbReference type="RefSeq" id="WP_147920688.1">
    <property type="nucleotide sequence ID" value="NZ_VRTY01000013.1"/>
</dbReference>